<comment type="subcellular location">
    <subcellularLocation>
        <location evidence="1">Cell membrane</location>
        <topology evidence="1">Multi-pass membrane protein</topology>
    </subcellularLocation>
</comment>
<dbReference type="Proteomes" id="UP000305546">
    <property type="component" value="Unassembled WGS sequence"/>
</dbReference>
<keyword evidence="10" id="KW-1185">Reference proteome</keyword>
<comment type="similarity">
    <text evidence="2">Belongs to the DedA family.</text>
</comment>
<accession>A0A5C4LPW8</accession>
<feature type="transmembrane region" description="Helical" evidence="7">
    <location>
        <begin position="57"/>
        <end position="79"/>
    </location>
</feature>
<protein>
    <submittedName>
        <fullName evidence="9">DedA family protein</fullName>
    </submittedName>
</protein>
<evidence type="ECO:0000256" key="1">
    <source>
        <dbReference type="ARBA" id="ARBA00004651"/>
    </source>
</evidence>
<dbReference type="Pfam" id="PF09335">
    <property type="entry name" value="VTT_dom"/>
    <property type="match status" value="1"/>
</dbReference>
<keyword evidence="3" id="KW-1003">Cell membrane</keyword>
<proteinExistence type="inferred from homology"/>
<evidence type="ECO:0000256" key="4">
    <source>
        <dbReference type="ARBA" id="ARBA00022692"/>
    </source>
</evidence>
<dbReference type="PANTHER" id="PTHR42709">
    <property type="entry name" value="ALKALINE PHOSPHATASE LIKE PROTEIN"/>
    <property type="match status" value="1"/>
</dbReference>
<gene>
    <name evidence="9" type="ORF">FG385_31525</name>
</gene>
<keyword evidence="5 7" id="KW-1133">Transmembrane helix</keyword>
<sequence length="204" mass="21755">MPPVLPGVLADLAPILDHYGYAAIIGLITLEDFGVPAPGETVLIVGAIYAGAGRMNLVLVALLGFAGAVLGDNIGYLVGRLGGRRLVEKFGRYVLLTPERLDKAESFFARYGGGIIVVARFVEGLRQANGIIAGLTGMHWLRFLAYNALGAALWVGTWVTLGDLAGTHIDTIYPLAARYQTYLAIAVGVLILAVIVRAVLRRKR</sequence>
<name>A0A5C4LPW8_9PSEU</name>
<dbReference type="GO" id="GO:0005886">
    <property type="term" value="C:plasma membrane"/>
    <property type="evidence" value="ECO:0007669"/>
    <property type="project" value="UniProtKB-SubCell"/>
</dbReference>
<evidence type="ECO:0000256" key="2">
    <source>
        <dbReference type="ARBA" id="ARBA00010792"/>
    </source>
</evidence>
<organism evidence="9 10">
    <name type="scientific">Amycolatopsis alkalitolerans</name>
    <dbReference type="NCBI Taxonomy" id="2547244"/>
    <lineage>
        <taxon>Bacteria</taxon>
        <taxon>Bacillati</taxon>
        <taxon>Actinomycetota</taxon>
        <taxon>Actinomycetes</taxon>
        <taxon>Pseudonocardiales</taxon>
        <taxon>Pseudonocardiaceae</taxon>
        <taxon>Amycolatopsis</taxon>
    </lineage>
</organism>
<dbReference type="OrthoDB" id="9813426at2"/>
<dbReference type="InterPro" id="IPR032816">
    <property type="entry name" value="VTT_dom"/>
</dbReference>
<dbReference type="InterPro" id="IPR051311">
    <property type="entry name" value="DedA_domain"/>
</dbReference>
<evidence type="ECO:0000256" key="6">
    <source>
        <dbReference type="ARBA" id="ARBA00023136"/>
    </source>
</evidence>
<dbReference type="EMBL" id="VDFW01000046">
    <property type="protein sequence ID" value="TNC20087.1"/>
    <property type="molecule type" value="Genomic_DNA"/>
</dbReference>
<keyword evidence="6 7" id="KW-0472">Membrane</keyword>
<comment type="caution">
    <text evidence="9">The sequence shown here is derived from an EMBL/GenBank/DDBJ whole genome shotgun (WGS) entry which is preliminary data.</text>
</comment>
<dbReference type="PANTHER" id="PTHR42709:SF6">
    <property type="entry name" value="UNDECAPRENYL PHOSPHATE TRANSPORTER A"/>
    <property type="match status" value="1"/>
</dbReference>
<evidence type="ECO:0000256" key="5">
    <source>
        <dbReference type="ARBA" id="ARBA00022989"/>
    </source>
</evidence>
<feature type="transmembrane region" description="Helical" evidence="7">
    <location>
        <begin position="181"/>
        <end position="200"/>
    </location>
</feature>
<feature type="transmembrane region" description="Helical" evidence="7">
    <location>
        <begin position="143"/>
        <end position="161"/>
    </location>
</feature>
<keyword evidence="4 7" id="KW-0812">Transmembrane</keyword>
<dbReference type="AlphaFoldDB" id="A0A5C4LPW8"/>
<evidence type="ECO:0000313" key="10">
    <source>
        <dbReference type="Proteomes" id="UP000305546"/>
    </source>
</evidence>
<reference evidence="9 10" key="1">
    <citation type="submission" date="2019-06" db="EMBL/GenBank/DDBJ databases">
        <title>Amycolatopsis alkalitolerans sp. nov., isolated from Gastrodia elata Blume.</title>
        <authorList>
            <person name="Narsing Rao M.P."/>
            <person name="Li W.J."/>
        </authorList>
    </citation>
    <scope>NUCLEOTIDE SEQUENCE [LARGE SCALE GENOMIC DNA]</scope>
    <source>
        <strain evidence="9 10">SYSUP0005</strain>
    </source>
</reference>
<evidence type="ECO:0000256" key="7">
    <source>
        <dbReference type="SAM" id="Phobius"/>
    </source>
</evidence>
<feature type="domain" description="VTT" evidence="8">
    <location>
        <begin position="38"/>
        <end position="163"/>
    </location>
</feature>
<evidence type="ECO:0000256" key="3">
    <source>
        <dbReference type="ARBA" id="ARBA00022475"/>
    </source>
</evidence>
<evidence type="ECO:0000313" key="9">
    <source>
        <dbReference type="EMBL" id="TNC20087.1"/>
    </source>
</evidence>
<evidence type="ECO:0000259" key="8">
    <source>
        <dbReference type="Pfam" id="PF09335"/>
    </source>
</evidence>